<gene>
    <name evidence="2" type="primary">dtd</name>
    <name evidence="3" type="ORF">DP923_00695</name>
</gene>
<comment type="subcellular location">
    <subcellularLocation>
        <location evidence="2">Cytoplasm</location>
    </subcellularLocation>
</comment>
<comment type="similarity">
    <text evidence="1 2">Belongs to the DTD family.</text>
</comment>
<dbReference type="AlphaFoldDB" id="A0A364RH44"/>
<dbReference type="Gene3D" id="3.50.80.10">
    <property type="entry name" value="D-tyrosyl-tRNA(Tyr) deacylase"/>
    <property type="match status" value="1"/>
</dbReference>
<accession>A0A364RH44</accession>
<keyword evidence="2" id="KW-0820">tRNA-binding</keyword>
<organism evidence="3 4">
    <name type="scientific">Pontibacter arcticus</name>
    <dbReference type="NCBI Taxonomy" id="2080288"/>
    <lineage>
        <taxon>Bacteria</taxon>
        <taxon>Pseudomonadati</taxon>
        <taxon>Bacteroidota</taxon>
        <taxon>Cytophagia</taxon>
        <taxon>Cytophagales</taxon>
        <taxon>Hymenobacteraceae</taxon>
        <taxon>Pontibacter</taxon>
    </lineage>
</organism>
<dbReference type="InterPro" id="IPR003732">
    <property type="entry name" value="Daa-tRNA_deacyls_DTD"/>
</dbReference>
<dbReference type="GO" id="GO:0019478">
    <property type="term" value="P:D-amino acid catabolic process"/>
    <property type="evidence" value="ECO:0007669"/>
    <property type="project" value="UniProtKB-UniRule"/>
</dbReference>
<comment type="caution">
    <text evidence="3">The sequence shown here is derived from an EMBL/GenBank/DDBJ whole genome shotgun (WGS) entry which is preliminary data.</text>
</comment>
<name>A0A364RH44_9BACT</name>
<reference evidence="3 4" key="1">
    <citation type="submission" date="2018-06" db="EMBL/GenBank/DDBJ databases">
        <authorList>
            <person name="Liu Z.-W."/>
        </authorList>
    </citation>
    <scope>NUCLEOTIDE SEQUENCE [LARGE SCALE GENOMIC DNA]</scope>
    <source>
        <strain evidence="3 4">2b14</strain>
    </source>
</reference>
<dbReference type="GO" id="GO:0106026">
    <property type="term" value="F:Gly-tRNA(Ala) deacylase activity"/>
    <property type="evidence" value="ECO:0007669"/>
    <property type="project" value="UniProtKB-UniRule"/>
</dbReference>
<dbReference type="Pfam" id="PF02580">
    <property type="entry name" value="Tyr_Deacylase"/>
    <property type="match status" value="1"/>
</dbReference>
<evidence type="ECO:0000313" key="4">
    <source>
        <dbReference type="Proteomes" id="UP000251692"/>
    </source>
</evidence>
<proteinExistence type="inferred from homology"/>
<comment type="function">
    <text evidence="2">An aminoacyl-tRNA editing enzyme that deacylates mischarged D-aminoacyl-tRNAs. Also deacylates mischarged glycyl-tRNA(Ala), protecting cells against glycine mischarging by AlaRS. Acts via tRNA-based rather than protein-based catalysis; rejects L-amino acids rather than detecting D-amino acids in the active site. By recycling D-aminoacyl-tRNA to D-amino acids and free tRNA molecules, this enzyme counteracts the toxicity associated with the formation of D-aminoacyl-tRNA entities in vivo and helps enforce protein L-homochirality.</text>
</comment>
<keyword evidence="4" id="KW-1185">Reference proteome</keyword>
<dbReference type="GO" id="GO:0051500">
    <property type="term" value="F:D-tyrosyl-tRNA(Tyr) deacylase activity"/>
    <property type="evidence" value="ECO:0007669"/>
    <property type="project" value="TreeGrafter"/>
</dbReference>
<dbReference type="OrthoDB" id="9801395at2"/>
<dbReference type="RefSeq" id="WP_112303667.1">
    <property type="nucleotide sequence ID" value="NZ_QMDV01000001.1"/>
</dbReference>
<evidence type="ECO:0000256" key="1">
    <source>
        <dbReference type="ARBA" id="ARBA00009673"/>
    </source>
</evidence>
<dbReference type="PANTHER" id="PTHR10472">
    <property type="entry name" value="D-TYROSYL-TRNA TYR DEACYLASE"/>
    <property type="match status" value="1"/>
</dbReference>
<comment type="domain">
    <text evidence="2">A Gly-cisPro motif from one monomer fits into the active site of the other monomer to allow specific chiral rejection of L-amino acids.</text>
</comment>
<protein>
    <recommendedName>
        <fullName evidence="2">D-aminoacyl-tRNA deacylase</fullName>
        <shortName evidence="2">DTD</shortName>
        <ecNumber evidence="2">3.1.1.96</ecNumber>
    </recommendedName>
    <alternativeName>
        <fullName evidence="2">Gly-tRNA(Ala) deacylase</fullName>
        <ecNumber evidence="2">3.1.1.-</ecNumber>
    </alternativeName>
</protein>
<reference evidence="3 4" key="2">
    <citation type="submission" date="2018-07" db="EMBL/GenBank/DDBJ databases">
        <title>Pontibacter sp. 2b14 genomic sequence and assembly.</title>
        <authorList>
            <person name="Du Z.-J."/>
        </authorList>
    </citation>
    <scope>NUCLEOTIDE SEQUENCE [LARGE SCALE GENOMIC DNA]</scope>
    <source>
        <strain evidence="3 4">2b14</strain>
    </source>
</reference>
<feature type="short sequence motif" description="Gly-cisPro motif, important for rejection of L-amino acids" evidence="2">
    <location>
        <begin position="138"/>
        <end position="139"/>
    </location>
</feature>
<sequence>MRIVIQRVTQASVEIEGSIKGQIGTGLLLLAGFTAEDTEEDLKWMAGKVTQLRIFSDADGKMNLSVQDVQGDMLVISQFTLYASTKKGNRPSYINAAAPAIAIPLYERFIALLETALGKKVQTGEFGADMKVSLLNDGPVTIVMDTQQKDIF</sequence>
<dbReference type="EMBL" id="QMDV01000001">
    <property type="protein sequence ID" value="RAU83629.1"/>
    <property type="molecule type" value="Genomic_DNA"/>
</dbReference>
<dbReference type="Proteomes" id="UP000251692">
    <property type="component" value="Unassembled WGS sequence"/>
</dbReference>
<dbReference type="EC" id="3.1.1.-" evidence="2"/>
<dbReference type="EC" id="3.1.1.96" evidence="2"/>
<comment type="catalytic activity">
    <reaction evidence="2">
        <text>a D-aminoacyl-tRNA + H2O = a tRNA + a D-alpha-amino acid + H(+)</text>
        <dbReference type="Rhea" id="RHEA:13953"/>
        <dbReference type="Rhea" id="RHEA-COMP:10123"/>
        <dbReference type="Rhea" id="RHEA-COMP:10124"/>
        <dbReference type="ChEBI" id="CHEBI:15377"/>
        <dbReference type="ChEBI" id="CHEBI:15378"/>
        <dbReference type="ChEBI" id="CHEBI:59871"/>
        <dbReference type="ChEBI" id="CHEBI:78442"/>
        <dbReference type="ChEBI" id="CHEBI:79333"/>
        <dbReference type="EC" id="3.1.1.96"/>
    </reaction>
</comment>
<keyword evidence="2" id="KW-0694">RNA-binding</keyword>
<evidence type="ECO:0000256" key="2">
    <source>
        <dbReference type="HAMAP-Rule" id="MF_00518"/>
    </source>
</evidence>
<dbReference type="GO" id="GO:0005737">
    <property type="term" value="C:cytoplasm"/>
    <property type="evidence" value="ECO:0007669"/>
    <property type="project" value="UniProtKB-SubCell"/>
</dbReference>
<dbReference type="NCBIfam" id="TIGR00256">
    <property type="entry name" value="D-aminoacyl-tRNA deacylase"/>
    <property type="match status" value="1"/>
</dbReference>
<dbReference type="GO" id="GO:0043908">
    <property type="term" value="F:Ser(Gly)-tRNA(Ala) hydrolase activity"/>
    <property type="evidence" value="ECO:0007669"/>
    <property type="project" value="UniProtKB-UniRule"/>
</dbReference>
<dbReference type="InterPro" id="IPR023509">
    <property type="entry name" value="DTD-like_sf"/>
</dbReference>
<comment type="subunit">
    <text evidence="2">Homodimer.</text>
</comment>
<dbReference type="FunFam" id="3.50.80.10:FF:000001">
    <property type="entry name" value="D-aminoacyl-tRNA deacylase"/>
    <property type="match status" value="1"/>
</dbReference>
<comment type="catalytic activity">
    <reaction evidence="2">
        <text>glycyl-tRNA(Ala) + H2O = tRNA(Ala) + glycine + H(+)</text>
        <dbReference type="Rhea" id="RHEA:53744"/>
        <dbReference type="Rhea" id="RHEA-COMP:9657"/>
        <dbReference type="Rhea" id="RHEA-COMP:13640"/>
        <dbReference type="ChEBI" id="CHEBI:15377"/>
        <dbReference type="ChEBI" id="CHEBI:15378"/>
        <dbReference type="ChEBI" id="CHEBI:57305"/>
        <dbReference type="ChEBI" id="CHEBI:78442"/>
        <dbReference type="ChEBI" id="CHEBI:78522"/>
    </reaction>
</comment>
<dbReference type="HAMAP" id="MF_00518">
    <property type="entry name" value="Deacylase_Dtd"/>
    <property type="match status" value="1"/>
</dbReference>
<dbReference type="GO" id="GO:0000049">
    <property type="term" value="F:tRNA binding"/>
    <property type="evidence" value="ECO:0007669"/>
    <property type="project" value="UniProtKB-UniRule"/>
</dbReference>
<dbReference type="PANTHER" id="PTHR10472:SF5">
    <property type="entry name" value="D-AMINOACYL-TRNA DEACYLASE 1"/>
    <property type="match status" value="1"/>
</dbReference>
<keyword evidence="2" id="KW-0378">Hydrolase</keyword>
<evidence type="ECO:0000313" key="3">
    <source>
        <dbReference type="EMBL" id="RAU83629.1"/>
    </source>
</evidence>
<keyword evidence="2" id="KW-0963">Cytoplasm</keyword>
<dbReference type="SUPFAM" id="SSF69500">
    <property type="entry name" value="DTD-like"/>
    <property type="match status" value="1"/>
</dbReference>